<keyword evidence="2" id="KW-1185">Reference proteome</keyword>
<reference evidence="1 2" key="1">
    <citation type="submission" date="2020-08" db="EMBL/GenBank/DDBJ databases">
        <title>A Genomic Blueprint of the Chicken Gut Microbiome.</title>
        <authorList>
            <person name="Gilroy R."/>
            <person name="Ravi A."/>
            <person name="Getino M."/>
            <person name="Pursley I."/>
            <person name="Horton D.L."/>
            <person name="Alikhan N.-F."/>
            <person name="Baker D."/>
            <person name="Gharbi K."/>
            <person name="Hall N."/>
            <person name="Watson M."/>
            <person name="Adriaenssens E.M."/>
            <person name="Foster-Nyarko E."/>
            <person name="Jarju S."/>
            <person name="Secka A."/>
            <person name="Antonio M."/>
            <person name="Oren A."/>
            <person name="Chaudhuri R."/>
            <person name="La Ragione R.M."/>
            <person name="Hildebrand F."/>
            <person name="Pallen M.J."/>
        </authorList>
    </citation>
    <scope>NUCLEOTIDE SEQUENCE [LARGE SCALE GENOMIC DNA]</scope>
    <source>
        <strain evidence="1 2">Sa1CVN1</strain>
    </source>
</reference>
<gene>
    <name evidence="1" type="ORF">H9625_00240</name>
</gene>
<organism evidence="1 2">
    <name type="scientific">Phocaeicola intestinalis</name>
    <dbReference type="NCBI Taxonomy" id="2762212"/>
    <lineage>
        <taxon>Bacteria</taxon>
        <taxon>Pseudomonadati</taxon>
        <taxon>Bacteroidota</taxon>
        <taxon>Bacteroidia</taxon>
        <taxon>Bacteroidales</taxon>
        <taxon>Bacteroidaceae</taxon>
        <taxon>Phocaeicola</taxon>
    </lineage>
</organism>
<dbReference type="Proteomes" id="UP000620874">
    <property type="component" value="Unassembled WGS sequence"/>
</dbReference>
<evidence type="ECO:0000313" key="2">
    <source>
        <dbReference type="Proteomes" id="UP000620874"/>
    </source>
</evidence>
<evidence type="ECO:0008006" key="3">
    <source>
        <dbReference type="Google" id="ProtNLM"/>
    </source>
</evidence>
<dbReference type="EMBL" id="JACSPP010000001">
    <property type="protein sequence ID" value="MBD8038893.1"/>
    <property type="molecule type" value="Genomic_DNA"/>
</dbReference>
<comment type="caution">
    <text evidence="1">The sequence shown here is derived from an EMBL/GenBank/DDBJ whole genome shotgun (WGS) entry which is preliminary data.</text>
</comment>
<accession>A0ABR8Y3X1</accession>
<protein>
    <recommendedName>
        <fullName evidence="3">DUF4906 domain-containing protein</fullName>
    </recommendedName>
</protein>
<dbReference type="RefSeq" id="WP_191762686.1">
    <property type="nucleotide sequence ID" value="NZ_JACSPP010000001.1"/>
</dbReference>
<sequence>MKKKRIILYALGGLLLAGCTRETMSVPSVSEGEIIARVSVDDLEGNGIEQDARILTIQGYRFEGEVLKEIITSFRVGEDGSYIFHPQRAEGEICLLANAGKVRNLQEVLPDVTTKSEFLKLSADKDELASEEGGLAMSGWMDPNGVSSGKSEVSLRRSVSRIDLSSFDKGVKVHRVTVSHIYRQGYLNGQESVETPDGASTYDFRKEYVAFENGSECLFYLPEQTNNKLQVEILASFDGAQHRLETSLPAAIRRNVVYTLSVYGRGGNLSVSVTEDNWQAGGETESGLQLNGLVDVDASRLSEGVRVNLSRDTVFIPYTRSDSHLVLLGESGADVEIEGQVDGVVVQRVAGRGLQPIADISVSTSMRMPGTKEEYIYLEVYRQNVYAGRVVLVVEPSPIRLEGQIKLNEQGICDFDRYVEGELGRLTLPAGKIAGMEFDSGTSRWIKLTPDGETYRIVGGWKPNDPQADGRVQEGRLVISDADGKNREVYVIRRRNWGLPVVNINGTWWCKYNLRGNVKTFSDQILAGTDPAKEIDLATYLSTCDENELLHLLGYQYQAGYPDGYPLKHNETAFYYEGMRNSAENFGLLSSEEMAPEGYQIPDYDDYAFFTRNTDFNLGGQGTHTYRNAAGQELTVTITEREVSFEGHLYGVIAFYEFQYEGARWVLCGLGHQWNTTPGSIARMSLLLATHGHSSNTWVMEGYAHTEKPGENWLKYVPQNNTKTRTIRCIKKPVEYIYE</sequence>
<name>A0ABR8Y3X1_9BACT</name>
<proteinExistence type="predicted"/>
<evidence type="ECO:0000313" key="1">
    <source>
        <dbReference type="EMBL" id="MBD8038893.1"/>
    </source>
</evidence>
<dbReference type="PROSITE" id="PS51257">
    <property type="entry name" value="PROKAR_LIPOPROTEIN"/>
    <property type="match status" value="1"/>
</dbReference>